<evidence type="ECO:0000256" key="1">
    <source>
        <dbReference type="ARBA" id="ARBA00009209"/>
    </source>
</evidence>
<gene>
    <name evidence="5" type="ORF">FTX54_011605</name>
</gene>
<accession>A0A5C7FFU1</accession>
<evidence type="ECO:0000313" key="6">
    <source>
        <dbReference type="Proteomes" id="UP000321816"/>
    </source>
</evidence>
<dbReference type="KEGG" id="ahal:FTX54_011605"/>
<dbReference type="Proteomes" id="UP000321816">
    <property type="component" value="Chromosome"/>
</dbReference>
<organism evidence="5 6">
    <name type="scientific">Alkalicoccus halolimnae</name>
    <dbReference type="NCBI Taxonomy" id="1667239"/>
    <lineage>
        <taxon>Bacteria</taxon>
        <taxon>Bacillati</taxon>
        <taxon>Bacillota</taxon>
        <taxon>Bacilli</taxon>
        <taxon>Bacillales</taxon>
        <taxon>Bacillaceae</taxon>
        <taxon>Alkalicoccus</taxon>
    </lineage>
</organism>
<keyword evidence="3" id="KW-0326">Glycosidase</keyword>
<dbReference type="AlphaFoldDB" id="A0A5C7FFU1"/>
<reference evidence="5 6" key="1">
    <citation type="submission" date="2024-01" db="EMBL/GenBank/DDBJ databases">
        <title>Complete Genome Sequence of Alkalicoccus halolimnae BZ-SZ-XJ29T, a Moderately Halophilic Bacterium Isolated from a Salt Lake.</title>
        <authorList>
            <person name="Zhao B."/>
        </authorList>
    </citation>
    <scope>NUCLEOTIDE SEQUENCE [LARGE SCALE GENOMIC DNA]</scope>
    <source>
        <strain evidence="5 6">BZ-SZ-XJ29</strain>
    </source>
</reference>
<proteinExistence type="inferred from homology"/>
<evidence type="ECO:0000256" key="3">
    <source>
        <dbReference type="ARBA" id="ARBA00023295"/>
    </source>
</evidence>
<dbReference type="SUPFAM" id="SSF48208">
    <property type="entry name" value="Six-hairpin glycosidases"/>
    <property type="match status" value="1"/>
</dbReference>
<dbReference type="RefSeq" id="WP_187254680.1">
    <property type="nucleotide sequence ID" value="NZ_CP144914.1"/>
</dbReference>
<keyword evidence="4" id="KW-0732">Signal</keyword>
<protein>
    <submittedName>
        <fullName evidence="5">Glycosyl hydrolase family 8</fullName>
    </submittedName>
</protein>
<keyword evidence="6" id="KW-1185">Reference proteome</keyword>
<sequence>MGVLIVSLVVLSALLIAAFNYATQEQEPAPLSATEKFIETWLVNENGTFATYIKRGDEVDEDLVKGRESLSETLGLWMEHALELEDQEKFEETYVQLQEYYLEEDGFVNWKLTEDGESEVNANAFIDDIRISAALRRADNLWEEEKYTEASALINRYLNTNNVRNGIFTDFYETNDQYASELITLSYIEPPSLELLSEEANLDAEAAESTIDVLRNAPMDDVFYPKAYNVDDQEYLYDDEINIVDQAITAYHQGQRGERSEPFLSFIEEQMTGRGVVNGIYSRETKEPLVDYESPAVYSFLILYCTEIGEDSLAQDIFQRMKEFQVKNKNSDYYGGFGVTDGDTHIFDNLLPIIAEERMNSQ</sequence>
<dbReference type="Gene3D" id="1.50.10.10">
    <property type="match status" value="1"/>
</dbReference>
<dbReference type="InterPro" id="IPR002037">
    <property type="entry name" value="Glyco_hydro_8"/>
</dbReference>
<evidence type="ECO:0000256" key="4">
    <source>
        <dbReference type="SAM" id="SignalP"/>
    </source>
</evidence>
<name>A0A5C7FFU1_9BACI</name>
<evidence type="ECO:0000313" key="5">
    <source>
        <dbReference type="EMBL" id="WWD79064.1"/>
    </source>
</evidence>
<dbReference type="Pfam" id="PF01270">
    <property type="entry name" value="Glyco_hydro_8"/>
    <property type="match status" value="1"/>
</dbReference>
<dbReference type="GO" id="GO:0005975">
    <property type="term" value="P:carbohydrate metabolic process"/>
    <property type="evidence" value="ECO:0007669"/>
    <property type="project" value="InterPro"/>
</dbReference>
<dbReference type="InterPro" id="IPR012341">
    <property type="entry name" value="6hp_glycosidase-like_sf"/>
</dbReference>
<feature type="signal peptide" evidence="4">
    <location>
        <begin position="1"/>
        <end position="22"/>
    </location>
</feature>
<dbReference type="InterPro" id="IPR008928">
    <property type="entry name" value="6-hairpin_glycosidase_sf"/>
</dbReference>
<evidence type="ECO:0000256" key="2">
    <source>
        <dbReference type="ARBA" id="ARBA00022801"/>
    </source>
</evidence>
<feature type="chain" id="PRO_5044096848" evidence="4">
    <location>
        <begin position="23"/>
        <end position="362"/>
    </location>
</feature>
<dbReference type="GO" id="GO:0004553">
    <property type="term" value="F:hydrolase activity, hydrolyzing O-glycosyl compounds"/>
    <property type="evidence" value="ECO:0007669"/>
    <property type="project" value="InterPro"/>
</dbReference>
<dbReference type="EMBL" id="CP144914">
    <property type="protein sequence ID" value="WWD79064.1"/>
    <property type="molecule type" value="Genomic_DNA"/>
</dbReference>
<comment type="similarity">
    <text evidence="1">Belongs to the glycosyl hydrolase 8 (cellulase D) family.</text>
</comment>
<keyword evidence="2 5" id="KW-0378">Hydrolase</keyword>